<dbReference type="AlphaFoldDB" id="A0AB35UXV5"/>
<evidence type="ECO:0000313" key="4">
    <source>
        <dbReference type="Proteomes" id="UP001278995"/>
    </source>
</evidence>
<protein>
    <submittedName>
        <fullName evidence="3">Uncharacterized protein</fullName>
    </submittedName>
</protein>
<keyword evidence="2" id="KW-0472">Membrane</keyword>
<feature type="coiled-coil region" evidence="1">
    <location>
        <begin position="40"/>
        <end position="88"/>
    </location>
</feature>
<comment type="caution">
    <text evidence="3">The sequence shown here is derived from an EMBL/GenBank/DDBJ whole genome shotgun (WGS) entry which is preliminary data.</text>
</comment>
<dbReference type="RefSeq" id="WP_321099289.1">
    <property type="nucleotide sequence ID" value="NZ_JAXHPJ010000032.1"/>
</dbReference>
<gene>
    <name evidence="3" type="ORF">SKM51_02625</name>
</gene>
<dbReference type="Proteomes" id="UP001278995">
    <property type="component" value="Unassembled WGS sequence"/>
</dbReference>
<organism evidence="3 4">
    <name type="scientific">Acinetobacter faecalis</name>
    <dbReference type="NCBI Taxonomy" id="2665161"/>
    <lineage>
        <taxon>Bacteria</taxon>
        <taxon>Pseudomonadati</taxon>
        <taxon>Pseudomonadota</taxon>
        <taxon>Gammaproteobacteria</taxon>
        <taxon>Moraxellales</taxon>
        <taxon>Moraxellaceae</taxon>
        <taxon>Acinetobacter</taxon>
    </lineage>
</organism>
<evidence type="ECO:0000256" key="2">
    <source>
        <dbReference type="SAM" id="Phobius"/>
    </source>
</evidence>
<name>A0AB35UXV5_9GAMM</name>
<dbReference type="EMBL" id="JAXHPL010000008">
    <property type="protein sequence ID" value="MDY6486112.1"/>
    <property type="molecule type" value="Genomic_DNA"/>
</dbReference>
<accession>A0AB35UXV5</accession>
<evidence type="ECO:0000313" key="3">
    <source>
        <dbReference type="EMBL" id="MDY6486112.1"/>
    </source>
</evidence>
<keyword evidence="2" id="KW-0812">Transmembrane</keyword>
<keyword evidence="2" id="KW-1133">Transmembrane helix</keyword>
<evidence type="ECO:0000256" key="1">
    <source>
        <dbReference type="SAM" id="Coils"/>
    </source>
</evidence>
<feature type="transmembrane region" description="Helical" evidence="2">
    <location>
        <begin position="6"/>
        <end position="27"/>
    </location>
</feature>
<keyword evidence="1" id="KW-0175">Coiled coil</keyword>
<reference evidence="3 4" key="1">
    <citation type="submission" date="2023-11" db="EMBL/GenBank/DDBJ databases">
        <title>The common occurrence of Acinetobacte faecalis in cattle feces and its emended description.</title>
        <authorList>
            <person name="Kyselkova M."/>
            <person name="Xanthopoulou K."/>
            <person name="Shestivska V."/>
            <person name="Spanelova P."/>
            <person name="Maixnerova M."/>
            <person name="Higgins P.G."/>
            <person name="Nemec A."/>
        </authorList>
    </citation>
    <scope>NUCLEOTIDE SEQUENCE [LARGE SCALE GENOMIC DNA]</scope>
    <source>
        <strain evidence="3 4">ANC 7483</strain>
    </source>
</reference>
<sequence>MENFNLGDWLLNTVFTASLLSVIGFLFRDMIFKYYENRINIKFEKEMEEFRQKIREKDNHIAVINNYLTDLEKNRSKVRNDKQLIAAEDCFKLIKVLNSTNILIQILQRINFKLVFSESRELELKGFGEQLFRDCNIEDVLKEMKEQKNNYIDLYLESDVINNLHILQGITMFAIILITALKDGTTDFLKKEDKILVEQIIKYIPSTKSSFEQYGDEHMFMWHDYFLEKTLNALRSFVHGERDNSEIIKIQNITIAARKNYNEVPNDLKT</sequence>
<proteinExistence type="predicted"/>